<dbReference type="CDD" id="cd00053">
    <property type="entry name" value="EGF"/>
    <property type="match status" value="1"/>
</dbReference>
<dbReference type="GO" id="GO:0016020">
    <property type="term" value="C:membrane"/>
    <property type="evidence" value="ECO:0007669"/>
    <property type="project" value="UniProtKB-SubCell"/>
</dbReference>
<dbReference type="AlphaFoldDB" id="A0A5C7HNP4"/>
<evidence type="ECO:0000259" key="14">
    <source>
        <dbReference type="PROSITE" id="PS50927"/>
    </source>
</evidence>
<comment type="catalytic activity">
    <reaction evidence="10">
        <text>L-seryl-[protein] + ATP = O-phospho-L-seryl-[protein] + ADP + H(+)</text>
        <dbReference type="Rhea" id="RHEA:17989"/>
        <dbReference type="Rhea" id="RHEA-COMP:9863"/>
        <dbReference type="Rhea" id="RHEA-COMP:11604"/>
        <dbReference type="ChEBI" id="CHEBI:15378"/>
        <dbReference type="ChEBI" id="CHEBI:29999"/>
        <dbReference type="ChEBI" id="CHEBI:30616"/>
        <dbReference type="ChEBI" id="CHEBI:83421"/>
        <dbReference type="ChEBI" id="CHEBI:456216"/>
        <dbReference type="EC" id="2.7.11.1"/>
    </reaction>
</comment>
<evidence type="ECO:0000256" key="10">
    <source>
        <dbReference type="ARBA" id="ARBA00048679"/>
    </source>
</evidence>
<feature type="transmembrane region" description="Helical" evidence="12">
    <location>
        <begin position="455"/>
        <end position="476"/>
    </location>
</feature>
<evidence type="ECO:0000313" key="17">
    <source>
        <dbReference type="Proteomes" id="UP000323000"/>
    </source>
</evidence>
<dbReference type="GO" id="GO:0048544">
    <property type="term" value="P:recognition of pollen"/>
    <property type="evidence" value="ECO:0007669"/>
    <property type="project" value="InterPro"/>
</dbReference>
<dbReference type="Pfam" id="PF00954">
    <property type="entry name" value="S_locus_glycop"/>
    <property type="match status" value="1"/>
</dbReference>
<evidence type="ECO:0000256" key="4">
    <source>
        <dbReference type="ARBA" id="ARBA00022729"/>
    </source>
</evidence>
<keyword evidence="7" id="KW-1015">Disulfide bond</keyword>
<dbReference type="FunFam" id="2.90.10.10:FF:000015">
    <property type="entry name" value="Serine/threonine-protein kinase"/>
    <property type="match status" value="1"/>
</dbReference>
<evidence type="ECO:0000256" key="5">
    <source>
        <dbReference type="ARBA" id="ARBA00022989"/>
    </source>
</evidence>
<accession>A0A5C7HNP4</accession>
<dbReference type="PROSITE" id="PS50948">
    <property type="entry name" value="PAN"/>
    <property type="match status" value="1"/>
</dbReference>
<proteinExistence type="predicted"/>
<feature type="domain" description="Apple" evidence="15">
    <location>
        <begin position="334"/>
        <end position="413"/>
    </location>
</feature>
<organism evidence="16 17">
    <name type="scientific">Acer yangbiense</name>
    <dbReference type="NCBI Taxonomy" id="1000413"/>
    <lineage>
        <taxon>Eukaryota</taxon>
        <taxon>Viridiplantae</taxon>
        <taxon>Streptophyta</taxon>
        <taxon>Embryophyta</taxon>
        <taxon>Tracheophyta</taxon>
        <taxon>Spermatophyta</taxon>
        <taxon>Magnoliopsida</taxon>
        <taxon>eudicotyledons</taxon>
        <taxon>Gunneridae</taxon>
        <taxon>Pentapetalae</taxon>
        <taxon>rosids</taxon>
        <taxon>malvids</taxon>
        <taxon>Sapindales</taxon>
        <taxon>Sapindaceae</taxon>
        <taxon>Hippocastanoideae</taxon>
        <taxon>Acereae</taxon>
        <taxon>Acer</taxon>
    </lineage>
</organism>
<dbReference type="Proteomes" id="UP000323000">
    <property type="component" value="Chromosome 7"/>
</dbReference>
<feature type="domain" description="Bulb-type lectin" evidence="14">
    <location>
        <begin position="27"/>
        <end position="152"/>
    </location>
</feature>
<keyword evidence="4" id="KW-0732">Signal</keyword>
<dbReference type="PROSITE" id="PS50927">
    <property type="entry name" value="BULB_LECTIN"/>
    <property type="match status" value="1"/>
</dbReference>
<keyword evidence="11" id="KW-0245">EGF-like domain</keyword>
<name>A0A5C7HNP4_9ROSI</name>
<protein>
    <recommendedName>
        <fullName evidence="2">non-specific serine/threonine protein kinase</fullName>
        <ecNumber evidence="2">2.7.11.1</ecNumber>
    </recommendedName>
</protein>
<evidence type="ECO:0000256" key="1">
    <source>
        <dbReference type="ARBA" id="ARBA00004167"/>
    </source>
</evidence>
<keyword evidence="5 12" id="KW-1133">Transmembrane helix</keyword>
<evidence type="ECO:0000259" key="15">
    <source>
        <dbReference type="PROSITE" id="PS50948"/>
    </source>
</evidence>
<evidence type="ECO:0000259" key="13">
    <source>
        <dbReference type="PROSITE" id="PS50026"/>
    </source>
</evidence>
<dbReference type="FunFam" id="2.90.10.10:FF:000007">
    <property type="entry name" value="Serine/threonine-protein kinase"/>
    <property type="match status" value="1"/>
</dbReference>
<dbReference type="PROSITE" id="PS50026">
    <property type="entry name" value="EGF_3"/>
    <property type="match status" value="1"/>
</dbReference>
<dbReference type="InterPro" id="IPR036426">
    <property type="entry name" value="Bulb-type_lectin_dom_sf"/>
</dbReference>
<dbReference type="SMART" id="SM00108">
    <property type="entry name" value="B_lectin"/>
    <property type="match status" value="1"/>
</dbReference>
<dbReference type="Gene3D" id="2.90.10.10">
    <property type="entry name" value="Bulb-type lectin domain"/>
    <property type="match status" value="1"/>
</dbReference>
<evidence type="ECO:0000256" key="8">
    <source>
        <dbReference type="ARBA" id="ARBA00023180"/>
    </source>
</evidence>
<dbReference type="InterPro" id="IPR003609">
    <property type="entry name" value="Pan_app"/>
</dbReference>
<dbReference type="Pfam" id="PF01453">
    <property type="entry name" value="B_lectin"/>
    <property type="match status" value="1"/>
</dbReference>
<dbReference type="CDD" id="cd00028">
    <property type="entry name" value="B_lectin"/>
    <property type="match status" value="1"/>
</dbReference>
<dbReference type="InterPro" id="IPR001480">
    <property type="entry name" value="Bulb-type_lectin_dom"/>
</dbReference>
<evidence type="ECO:0000256" key="12">
    <source>
        <dbReference type="SAM" id="Phobius"/>
    </source>
</evidence>
<comment type="caution">
    <text evidence="16">The sequence shown here is derived from an EMBL/GenBank/DDBJ whole genome shotgun (WGS) entry which is preliminary data.</text>
</comment>
<dbReference type="CDD" id="cd01098">
    <property type="entry name" value="PAN_AP_plant"/>
    <property type="match status" value="1"/>
</dbReference>
<keyword evidence="6 12" id="KW-0472">Membrane</keyword>
<dbReference type="OrthoDB" id="619632at2759"/>
<evidence type="ECO:0000256" key="6">
    <source>
        <dbReference type="ARBA" id="ARBA00023136"/>
    </source>
</evidence>
<comment type="catalytic activity">
    <reaction evidence="9">
        <text>L-threonyl-[protein] + ATP = O-phospho-L-threonyl-[protein] + ADP + H(+)</text>
        <dbReference type="Rhea" id="RHEA:46608"/>
        <dbReference type="Rhea" id="RHEA-COMP:11060"/>
        <dbReference type="Rhea" id="RHEA-COMP:11605"/>
        <dbReference type="ChEBI" id="CHEBI:15378"/>
        <dbReference type="ChEBI" id="CHEBI:30013"/>
        <dbReference type="ChEBI" id="CHEBI:30616"/>
        <dbReference type="ChEBI" id="CHEBI:61977"/>
        <dbReference type="ChEBI" id="CHEBI:456216"/>
        <dbReference type="EC" id="2.7.11.1"/>
    </reaction>
</comment>
<evidence type="ECO:0000256" key="9">
    <source>
        <dbReference type="ARBA" id="ARBA00047899"/>
    </source>
</evidence>
<dbReference type="Gene3D" id="3.50.4.10">
    <property type="entry name" value="Hepatocyte Growth Factor"/>
    <property type="match status" value="1"/>
</dbReference>
<evidence type="ECO:0000256" key="7">
    <source>
        <dbReference type="ARBA" id="ARBA00023157"/>
    </source>
</evidence>
<evidence type="ECO:0000256" key="11">
    <source>
        <dbReference type="PROSITE-ProRule" id="PRU00076"/>
    </source>
</evidence>
<dbReference type="GO" id="GO:0004674">
    <property type="term" value="F:protein serine/threonine kinase activity"/>
    <property type="evidence" value="ECO:0007669"/>
    <property type="project" value="UniProtKB-EC"/>
</dbReference>
<dbReference type="PANTHER" id="PTHR47974">
    <property type="entry name" value="OS07G0415500 PROTEIN"/>
    <property type="match status" value="1"/>
</dbReference>
<evidence type="ECO:0000256" key="3">
    <source>
        <dbReference type="ARBA" id="ARBA00022692"/>
    </source>
</evidence>
<gene>
    <name evidence="16" type="ORF">EZV62_016519</name>
</gene>
<dbReference type="PANTHER" id="PTHR47974:SF4">
    <property type="entry name" value="RECEPTOR-LIKE SERINE_THREONINE-PROTEIN KINASE"/>
    <property type="match status" value="1"/>
</dbReference>
<sequence length="603" mass="68403">MKLQAVTFPNNIPPLLTVLIFLFLSFKTSTSFQNFLKRGSSLSVEDSSHLLTSPDKTFTCGFYSVGDENAYWFTSTRDRTVVWMANRDRPVNGQGSRVSLRRNGAMVLTDVDGTVIWMTNTTSTRADRAELLDSGNLVLKDMEGKILWQSFDFPTDTLLPSQYLTKNTKLVSRLGSGNFGSGYYTFYFDNDNVLRLIYDGPDTSSVYWPNPDWDVFQNERTKYNNSRIAVLDVMGNFSSSDRFHFSAIDMGFGIKRRLTIDYDGNLRLYSLNVMGSWMISWEALREKCNVHGICGRNGICVYTPEPKCSCPPGYEVTEPGNWNKVCKPKFNRTCSNTQKVKFIKLLHVDFYGYDLHYSTTTSMDYCMKFCSDDCQCEAFSYRLSGEGLCFTKSVLFNGKKTPNFPGSIYLKLPANFEVSEPASLVGTDLVCPPTVSKIVIGSSSMYETAVKRVRWVYLYGFAIAIGAIEVIFFVAGDGDEEETELKRFVREVETKIQCEEDSWIEDVADPRMNGKFSRNQVATLVRIGDGDEEETELKRFVRVVKTKIQCEEDSWIEDIADPRMNGKFNKNQVATLVRIGISCVKGDRSKRPKMDSVVQSMLE</sequence>
<dbReference type="EMBL" id="VAHF01000007">
    <property type="protein sequence ID" value="TXG58690.1"/>
    <property type="molecule type" value="Genomic_DNA"/>
</dbReference>
<reference evidence="17" key="1">
    <citation type="journal article" date="2019" name="Gigascience">
        <title>De novo genome assembly of the endangered Acer yangbiense, a plant species with extremely small populations endemic to Yunnan Province, China.</title>
        <authorList>
            <person name="Yang J."/>
            <person name="Wariss H.M."/>
            <person name="Tao L."/>
            <person name="Zhang R."/>
            <person name="Yun Q."/>
            <person name="Hollingsworth P."/>
            <person name="Dao Z."/>
            <person name="Luo G."/>
            <person name="Guo H."/>
            <person name="Ma Y."/>
            <person name="Sun W."/>
        </authorList>
    </citation>
    <scope>NUCLEOTIDE SEQUENCE [LARGE SCALE GENOMIC DNA]</scope>
    <source>
        <strain evidence="17">cv. Malutang</strain>
    </source>
</reference>
<comment type="subcellular location">
    <subcellularLocation>
        <location evidence="1">Membrane</location>
        <topology evidence="1">Single-pass membrane protein</topology>
    </subcellularLocation>
</comment>
<keyword evidence="3 12" id="KW-0812">Transmembrane</keyword>
<comment type="caution">
    <text evidence="11">Lacks conserved residue(s) required for the propagation of feature annotation.</text>
</comment>
<dbReference type="InterPro" id="IPR000858">
    <property type="entry name" value="S_locus_glycoprot_dom"/>
</dbReference>
<dbReference type="Gene3D" id="1.10.510.10">
    <property type="entry name" value="Transferase(Phosphotransferase) domain 1"/>
    <property type="match status" value="1"/>
</dbReference>
<evidence type="ECO:0000256" key="2">
    <source>
        <dbReference type="ARBA" id="ARBA00012513"/>
    </source>
</evidence>
<dbReference type="SUPFAM" id="SSF51110">
    <property type="entry name" value="alpha-D-mannose-specific plant lectins"/>
    <property type="match status" value="1"/>
</dbReference>
<feature type="domain" description="EGF-like" evidence="13">
    <location>
        <begin position="284"/>
        <end position="320"/>
    </location>
</feature>
<evidence type="ECO:0000313" key="16">
    <source>
        <dbReference type="EMBL" id="TXG58690.1"/>
    </source>
</evidence>
<keyword evidence="17" id="KW-1185">Reference proteome</keyword>
<keyword evidence="8" id="KW-0325">Glycoprotein</keyword>
<dbReference type="InterPro" id="IPR000742">
    <property type="entry name" value="EGF"/>
</dbReference>
<dbReference type="EC" id="2.7.11.1" evidence="2"/>